<sequence length="185" mass="21104">MKLESITGPELKAIRRKAGINQTEMGKLIGASRSGVSYWETKQHPLTSKQYRFGVPAMMFKVLGVEILPIYQRSTRARGYGVLPLYDAAQAMLDREMERRRTKLQAQMDRRRQQCGAKTRKGHPCRMKSEPGKRRCKYHGGKSTGPKTAEGKARIAEAQRKRWEAYRRQVKLAQEISTISTPVPV</sequence>
<gene>
    <name evidence="3" type="ORF">ROA7745_04181</name>
</gene>
<dbReference type="SUPFAM" id="SSF47413">
    <property type="entry name" value="lambda repressor-like DNA-binding domains"/>
    <property type="match status" value="1"/>
</dbReference>
<dbReference type="PROSITE" id="PS50943">
    <property type="entry name" value="HTH_CROC1"/>
    <property type="match status" value="1"/>
</dbReference>
<proteinExistence type="predicted"/>
<dbReference type="InterPro" id="IPR010982">
    <property type="entry name" value="Lambda_DNA-bd_dom_sf"/>
</dbReference>
<dbReference type="OrthoDB" id="7597230at2"/>
<dbReference type="InterPro" id="IPR047675">
    <property type="entry name" value="Putative_zinc-bd"/>
</dbReference>
<reference evidence="3 4" key="1">
    <citation type="submission" date="2017-03" db="EMBL/GenBank/DDBJ databases">
        <authorList>
            <person name="Afonso C.L."/>
            <person name="Miller P.J."/>
            <person name="Scott M.A."/>
            <person name="Spackman E."/>
            <person name="Goraichik I."/>
            <person name="Dimitrov K.M."/>
            <person name="Suarez D.L."/>
            <person name="Swayne D.E."/>
        </authorList>
    </citation>
    <scope>NUCLEOTIDE SEQUENCE [LARGE SCALE GENOMIC DNA]</scope>
    <source>
        <strain evidence="3 4">CECT 7745</strain>
    </source>
</reference>
<dbReference type="CDD" id="cd00093">
    <property type="entry name" value="HTH_XRE"/>
    <property type="match status" value="1"/>
</dbReference>
<protein>
    <recommendedName>
        <fullName evidence="2">HTH cro/C1-type domain-containing protein</fullName>
    </recommendedName>
</protein>
<dbReference type="RefSeq" id="WP_085802220.1">
    <property type="nucleotide sequence ID" value="NZ_FWXB01000024.1"/>
</dbReference>
<feature type="domain" description="HTH cro/C1-type" evidence="2">
    <location>
        <begin position="11"/>
        <end position="41"/>
    </location>
</feature>
<dbReference type="AlphaFoldDB" id="A0A1X7BXS6"/>
<dbReference type="NCBIfam" id="NF041373">
    <property type="entry name" value="HGG_STG"/>
    <property type="match status" value="1"/>
</dbReference>
<keyword evidence="4" id="KW-1185">Reference proteome</keyword>
<accession>A0A1X7BXS6</accession>
<evidence type="ECO:0000256" key="1">
    <source>
        <dbReference type="SAM" id="MobiDB-lite"/>
    </source>
</evidence>
<dbReference type="Proteomes" id="UP000193224">
    <property type="component" value="Unassembled WGS sequence"/>
</dbReference>
<name>A0A1X7BXS6_9RHOB</name>
<feature type="region of interest" description="Disordered" evidence="1">
    <location>
        <begin position="109"/>
        <end position="156"/>
    </location>
</feature>
<organism evidence="3 4">
    <name type="scientific">Roseovarius aestuarii</name>
    <dbReference type="NCBI Taxonomy" id="475083"/>
    <lineage>
        <taxon>Bacteria</taxon>
        <taxon>Pseudomonadati</taxon>
        <taxon>Pseudomonadota</taxon>
        <taxon>Alphaproteobacteria</taxon>
        <taxon>Rhodobacterales</taxon>
        <taxon>Roseobacteraceae</taxon>
        <taxon>Roseovarius</taxon>
    </lineage>
</organism>
<dbReference type="GO" id="GO:0003677">
    <property type="term" value="F:DNA binding"/>
    <property type="evidence" value="ECO:0007669"/>
    <property type="project" value="InterPro"/>
</dbReference>
<dbReference type="EMBL" id="FWXB01000024">
    <property type="protein sequence ID" value="SMC14315.1"/>
    <property type="molecule type" value="Genomic_DNA"/>
</dbReference>
<evidence type="ECO:0000313" key="3">
    <source>
        <dbReference type="EMBL" id="SMC14315.1"/>
    </source>
</evidence>
<evidence type="ECO:0000313" key="4">
    <source>
        <dbReference type="Proteomes" id="UP000193224"/>
    </source>
</evidence>
<evidence type="ECO:0000259" key="2">
    <source>
        <dbReference type="PROSITE" id="PS50943"/>
    </source>
</evidence>
<dbReference type="InterPro" id="IPR001387">
    <property type="entry name" value="Cro/C1-type_HTH"/>
</dbReference>
<dbReference type="Gene3D" id="1.10.260.40">
    <property type="entry name" value="lambda repressor-like DNA-binding domains"/>
    <property type="match status" value="1"/>
</dbReference>